<dbReference type="CDD" id="cd01284">
    <property type="entry name" value="Riboflavin_deaminase-reductase"/>
    <property type="match status" value="1"/>
</dbReference>
<keyword evidence="3" id="KW-1185">Reference proteome</keyword>
<dbReference type="Gene3D" id="3.40.140.10">
    <property type="entry name" value="Cytidine Deaminase, domain 2"/>
    <property type="match status" value="1"/>
</dbReference>
<dbReference type="InterPro" id="IPR016193">
    <property type="entry name" value="Cytidine_deaminase-like"/>
</dbReference>
<dbReference type="PROSITE" id="PS51747">
    <property type="entry name" value="CYT_DCMP_DEAMINASES_2"/>
    <property type="match status" value="1"/>
</dbReference>
<dbReference type="Pfam" id="PF00383">
    <property type="entry name" value="dCMP_cyt_deam_1"/>
    <property type="match status" value="1"/>
</dbReference>
<sequence length="153" mass="16670">MGIEHPTEPDLHWLRQAIELSRRCTPSTSAFSVGAMIVDVDGTLVADGWSRRDDPHEHAEEAALTRAGTDPRLATATIYSSLEPCSARASRSRTCAELILASGLRRVVFAWREPEIFVDCEGAERLRDAGLTVVEVPSLAPLVRKVNAHLLGA</sequence>
<gene>
    <name evidence="2" type="ORF">GCM10009539_47090</name>
</gene>
<reference evidence="2 3" key="1">
    <citation type="journal article" date="2019" name="Int. J. Syst. Evol. Microbiol.">
        <title>The Global Catalogue of Microorganisms (GCM) 10K type strain sequencing project: providing services to taxonomists for standard genome sequencing and annotation.</title>
        <authorList>
            <consortium name="The Broad Institute Genomics Platform"/>
            <consortium name="The Broad Institute Genome Sequencing Center for Infectious Disease"/>
            <person name="Wu L."/>
            <person name="Ma J."/>
        </authorList>
    </citation>
    <scope>NUCLEOTIDE SEQUENCE [LARGE SCALE GENOMIC DNA]</scope>
    <source>
        <strain evidence="2 3">JCM 10425</strain>
    </source>
</reference>
<comment type="caution">
    <text evidence="2">The sequence shown here is derived from an EMBL/GenBank/DDBJ whole genome shotgun (WGS) entry which is preliminary data.</text>
</comment>
<dbReference type="EMBL" id="BAAAGX010000018">
    <property type="protein sequence ID" value="GAA0256412.1"/>
    <property type="molecule type" value="Genomic_DNA"/>
</dbReference>
<dbReference type="PANTHER" id="PTHR11079:SF162">
    <property type="entry name" value="RIBOFLAVIN BIOSYNTHESIS PROTEIN PYRD, CHLOROPLASTIC"/>
    <property type="match status" value="1"/>
</dbReference>
<dbReference type="SUPFAM" id="SSF53927">
    <property type="entry name" value="Cytidine deaminase-like"/>
    <property type="match status" value="1"/>
</dbReference>
<feature type="domain" description="CMP/dCMP-type deaminase" evidence="1">
    <location>
        <begin position="8"/>
        <end position="133"/>
    </location>
</feature>
<accession>A0ABN0UNI1</accession>
<protein>
    <recommendedName>
        <fullName evidence="1">CMP/dCMP-type deaminase domain-containing protein</fullName>
    </recommendedName>
</protein>
<evidence type="ECO:0000313" key="2">
    <source>
        <dbReference type="EMBL" id="GAA0256412.1"/>
    </source>
</evidence>
<dbReference type="PROSITE" id="PS01228">
    <property type="entry name" value="COF_1"/>
    <property type="match status" value="1"/>
</dbReference>
<dbReference type="PANTHER" id="PTHR11079">
    <property type="entry name" value="CYTOSINE DEAMINASE FAMILY MEMBER"/>
    <property type="match status" value="1"/>
</dbReference>
<proteinExistence type="predicted"/>
<dbReference type="InterPro" id="IPR002125">
    <property type="entry name" value="CMP_dCMP_dom"/>
</dbReference>
<dbReference type="Proteomes" id="UP001500967">
    <property type="component" value="Unassembled WGS sequence"/>
</dbReference>
<evidence type="ECO:0000313" key="3">
    <source>
        <dbReference type="Proteomes" id="UP001500967"/>
    </source>
</evidence>
<evidence type="ECO:0000259" key="1">
    <source>
        <dbReference type="PROSITE" id="PS51747"/>
    </source>
</evidence>
<dbReference type="RefSeq" id="WP_344651066.1">
    <property type="nucleotide sequence ID" value="NZ_BAAAGX010000018.1"/>
</dbReference>
<name>A0ABN0UNI1_9ACTN</name>
<organism evidence="2 3">
    <name type="scientific">Cryptosporangium japonicum</name>
    <dbReference type="NCBI Taxonomy" id="80872"/>
    <lineage>
        <taxon>Bacteria</taxon>
        <taxon>Bacillati</taxon>
        <taxon>Actinomycetota</taxon>
        <taxon>Actinomycetes</taxon>
        <taxon>Cryptosporangiales</taxon>
        <taxon>Cryptosporangiaceae</taxon>
        <taxon>Cryptosporangium</taxon>
    </lineage>
</organism>